<dbReference type="RefSeq" id="NP_048479.1">
    <property type="nucleotide sequence ID" value="NC_000852.5"/>
</dbReference>
<evidence type="ECO:0000313" key="1">
    <source>
        <dbReference type="EMBL" id="AAC96499.1"/>
    </source>
</evidence>
<sequence>MNTIAFHKQMLSEIAHDIEYCITEISRAEFRNVNQYTPGYMGFLDFENLPKEDQEYLKQSYAECHENHAYLMKMTEHLHFLRQRYTYIYEQLEALKTISTLQINGVLPAVTTVPIHIQDSNVYDESAFGENFDWIM</sequence>
<reference evidence="1 2" key="2">
    <citation type="journal article" date="1995" name="Virology">
        <title>Analysis of 43 kb of the Chlorella virus PBCV-1 330-kb genome: map positions 45 to 88.</title>
        <authorList>
            <person name="Li Y."/>
            <person name="Lu Z."/>
            <person name="Burbank D.E."/>
            <person name="Kutish G.F."/>
            <person name="Rock D.L."/>
            <person name="Van Etten J.L."/>
        </authorList>
    </citation>
    <scope>NUCLEOTIDE SEQUENCE [LARGE SCALE GENOMIC DNA]</scope>
</reference>
<protein>
    <submittedName>
        <fullName evidence="1">Uncharacterized protein</fullName>
    </submittedName>
</protein>
<reference evidence="1 2" key="8">
    <citation type="journal article" date="2010" name="J. Virol.">
        <title>Microarray analysis of Paramecium bursaria chlorella virus 1 transcription.</title>
        <authorList>
            <person name="Yanai-Balser G.M."/>
            <person name="Duncan G.A."/>
            <person name="Eudy J.D."/>
            <person name="Wang D."/>
            <person name="Li X."/>
            <person name="Agarkova I.V."/>
            <person name="Dunigan D.D."/>
            <person name="Van Etten J.L."/>
        </authorList>
    </citation>
    <scope>NUCLEOTIDE SEQUENCE [LARGE SCALE GENOMIC DNA]</scope>
</reference>
<dbReference type="EMBL" id="JF411744">
    <property type="protein sequence ID" value="AAC96499.1"/>
    <property type="molecule type" value="Genomic_DNA"/>
</dbReference>
<reference evidence="1 2" key="7">
    <citation type="journal article" date="2000" name="Virology">
        <title>Characterization of a beta-1,3-glucanase encoded by chlorella virus PBCV-1.</title>
        <authorList>
            <person name="Sun L."/>
            <person name="Gurnon J.R."/>
            <person name="Adams B.J."/>
            <person name="Graves M.V."/>
            <person name="Van Etten J.L."/>
        </authorList>
    </citation>
    <scope>NUCLEOTIDE SEQUENCE [LARGE SCALE GENOMIC DNA]</scope>
</reference>
<reference evidence="1 2" key="5">
    <citation type="journal article" date="1997" name="Virology">
        <title>Analysis of 74 kb of DNA located at the right end of the 330-kb chlorella virus PBCV-1 genome.</title>
        <authorList>
            <person name="Li Y."/>
            <person name="Lu Z."/>
            <person name="Sun L."/>
            <person name="Ropp S."/>
            <person name="Kutish G.F."/>
            <person name="Rock D.L."/>
            <person name="Van Etten J.L."/>
        </authorList>
    </citation>
    <scope>NUCLEOTIDE SEQUENCE [LARGE SCALE GENOMIC DNA]</scope>
</reference>
<reference evidence="1 2" key="3">
    <citation type="journal article" date="1996" name="Virology">
        <title>Analysis of 94 kb of the chlorella virus PBCV-1 330-kb genome: map positions 88 to 182.</title>
        <authorList>
            <person name="Lu Z."/>
            <person name="Li Y."/>
            <person name="Que Q."/>
            <person name="Kutish G.F."/>
            <person name="Rock D.L."/>
            <person name="Van Etten J.L."/>
        </authorList>
    </citation>
    <scope>NUCLEOTIDE SEQUENCE [LARGE SCALE GENOMIC DNA]</scope>
</reference>
<dbReference type="Proteomes" id="UP000000862">
    <property type="component" value="Segment"/>
</dbReference>
<accession>Q84451</accession>
<dbReference type="PIR" id="T17621">
    <property type="entry name" value="T17621"/>
</dbReference>
<reference evidence="1 2" key="1">
    <citation type="journal article" date="1995" name="Virology">
        <title>Analysis of 45 kb of DNA located at the left end of the chlorella virus PBCV-1 genome.</title>
        <authorList>
            <person name="Lu Z."/>
            <person name="Li Y."/>
            <person name="Zhang Y."/>
            <person name="Kutish G.F."/>
            <person name="Rock D.L."/>
            <person name="Van Etten J.L."/>
        </authorList>
    </citation>
    <scope>NUCLEOTIDE SEQUENCE [LARGE SCALE GENOMIC DNA]</scope>
</reference>
<organism evidence="1 2">
    <name type="scientific">Paramecium bursaria Chlorella virus 1</name>
    <name type="common">PBCV-1</name>
    <dbReference type="NCBI Taxonomy" id="10506"/>
    <lineage>
        <taxon>Viruses</taxon>
        <taxon>Varidnaviria</taxon>
        <taxon>Bamfordvirae</taxon>
        <taxon>Nucleocytoviricota</taxon>
        <taxon>Megaviricetes</taxon>
        <taxon>Algavirales</taxon>
        <taxon>Phycodnaviridae</taxon>
        <taxon>Chlorovirus</taxon>
        <taxon>Chlorovirus vanettense</taxon>
    </lineage>
</organism>
<dbReference type="KEGG" id="vg:917893"/>
<dbReference type="GeneID" id="917893"/>
<reference evidence="1 2" key="4">
    <citation type="journal article" date="1996" name="Virology">
        <title>Analysis of 76 kb of the chlorella virus PBCV-1 330-kb genome: map positions 182 to 258.</title>
        <authorList>
            <person name="Kutish G.F."/>
            <person name="Li Y."/>
            <person name="Lu Z."/>
            <person name="Furuta M."/>
            <person name="Rock D.L."/>
            <person name="Van Etten J.L."/>
        </authorList>
    </citation>
    <scope>NUCLEOTIDE SEQUENCE [LARGE SCALE GENOMIC DNA]</scope>
</reference>
<gene>
    <name evidence="1" type="primary">A131L</name>
</gene>
<proteinExistence type="predicted"/>
<reference evidence="1 2" key="6">
    <citation type="journal article" date="1999" name="Virology">
        <title>Chlorella virus PBCV-1 encodes a functional homospermidine synthase.</title>
        <authorList>
            <person name="Kaiser A."/>
            <person name="Vollmert M."/>
            <person name="Tholl D."/>
            <person name="Graves M.V."/>
            <person name="Gurnon J.R."/>
            <person name="Xing W."/>
            <person name="Lisec A.D."/>
            <person name="Nickerson K.W."/>
            <person name="Van Etten J.L."/>
        </authorList>
    </citation>
    <scope>NUCLEOTIDE SEQUENCE [LARGE SCALE GENOMIC DNA]</scope>
</reference>
<organismHost>
    <name type="scientific">Chlorella</name>
    <dbReference type="NCBI Taxonomy" id="3071"/>
</organismHost>
<keyword evidence="2" id="KW-1185">Reference proteome</keyword>
<evidence type="ECO:0000313" key="2">
    <source>
        <dbReference type="Proteomes" id="UP000000862"/>
    </source>
</evidence>
<name>Q84451_PBCV1</name>
<dbReference type="OrthoDB" id="16802at10239"/>